<dbReference type="OrthoDB" id="362801at2"/>
<dbReference type="STRING" id="1298594.GCA_001312465_01363"/>
<gene>
    <name evidence="1" type="ORF">VEHSUH05_00685</name>
</gene>
<keyword evidence="2" id="KW-1185">Reference proteome</keyword>
<dbReference type="AlphaFoldDB" id="A0A2S7ZCG0"/>
<comment type="caution">
    <text evidence="1">The sequence shown here is derived from an EMBL/GenBank/DDBJ whole genome shotgun (WGS) entry which is preliminary data.</text>
</comment>
<evidence type="ECO:0000313" key="2">
    <source>
        <dbReference type="Proteomes" id="UP000237916"/>
    </source>
</evidence>
<name>A0A2S7ZCG0_9FIRM</name>
<evidence type="ECO:0000313" key="1">
    <source>
        <dbReference type="EMBL" id="PQL20976.1"/>
    </source>
</evidence>
<dbReference type="EMBL" id="PPDB01000001">
    <property type="protein sequence ID" value="PQL20976.1"/>
    <property type="molecule type" value="Genomic_DNA"/>
</dbReference>
<sequence length="169" mass="20072">METIKEFLDSNIYLDIIKELGVDNFNQDLQSVEIEEVKNRLKQRQFLLEGFNCKVLSDKEMVQFYKQMIEEYRKDIIIWSKKFWQYSDVTIEAYPDGEFPIGEEISEDDKSTTIEIGKYSITSVGLYIIEFDLLKNHQEILADYYKRIAIPRAAKYAKDLIAFYQEVFT</sequence>
<protein>
    <submittedName>
        <fullName evidence="1">Uncharacterized protein</fullName>
    </submittedName>
</protein>
<reference evidence="1 2" key="1">
    <citation type="submission" date="2018-01" db="EMBL/GenBank/DDBJ databases">
        <title>Draft genome sequences of clinical isolates and type strains of oral Veillonella including Veillonella infantum sp., nov.</title>
        <authorList>
            <person name="Mashima I."/>
            <person name="Liao Y.-C."/>
            <person name="Sabharwal A."/>
            <person name="Haase E.M."/>
            <person name="Nakazawa F."/>
            <person name="Scannapieco F.A."/>
        </authorList>
    </citation>
    <scope>NUCLEOTIDE SEQUENCE [LARGE SCALE GENOMIC DNA]</scope>
    <source>
        <strain evidence="1 2">JCM 15641</strain>
    </source>
</reference>
<proteinExistence type="predicted"/>
<accession>A0A2S7ZCG0</accession>
<organism evidence="1 2">
    <name type="scientific">Veillonella denticariosi JCM 15641</name>
    <dbReference type="NCBI Taxonomy" id="1298594"/>
    <lineage>
        <taxon>Bacteria</taxon>
        <taxon>Bacillati</taxon>
        <taxon>Bacillota</taxon>
        <taxon>Negativicutes</taxon>
        <taxon>Veillonellales</taxon>
        <taxon>Veillonellaceae</taxon>
        <taxon>Veillonella</taxon>
    </lineage>
</organism>
<dbReference type="Proteomes" id="UP000237916">
    <property type="component" value="Unassembled WGS sequence"/>
</dbReference>
<dbReference type="RefSeq" id="WP_054674066.1">
    <property type="nucleotide sequence ID" value="NZ_PPDB01000001.1"/>
</dbReference>